<dbReference type="InterPro" id="IPR004381">
    <property type="entry name" value="Glycerate_kinase"/>
</dbReference>
<dbReference type="PANTHER" id="PTHR21599">
    <property type="entry name" value="GLYCERATE KINASE"/>
    <property type="match status" value="1"/>
</dbReference>
<keyword evidence="2 4" id="KW-0808">Transferase</keyword>
<organism evidence="5 6">
    <name type="scientific">Neobacillus rhizosphaerae</name>
    <dbReference type="NCBI Taxonomy" id="2880965"/>
    <lineage>
        <taxon>Bacteria</taxon>
        <taxon>Bacillati</taxon>
        <taxon>Bacillota</taxon>
        <taxon>Bacilli</taxon>
        <taxon>Bacillales</taxon>
        <taxon>Bacillaceae</taxon>
        <taxon>Neobacillus</taxon>
    </lineage>
</organism>
<sequence length="385" mass="40385">MKFVLAPDSFKESMTAKNAALAMQKGILKVFPDADCVMVPMADGGEGTVESLVSMTNGEIINTEVLGPLGEKVVADYGLLDEGHTAVIEMASASGLELIKPEDRNPLLTTTYGTGELIKHALEKGVSRILIGIGGSATNDGGTGMLQALGVSFKNKNGEELPFGGGALHQLHTIDLSGLDERIKKVKMDVACDVTNPLIGENGASAVFGPQKGATPEVVKLLDQNLAHFADVIHQFLNKDITHLDGGGAAGGMGAGLMAFLNAHLKKGIDLVIEYTGLEEQIKGADYVFTGEGSIDGQTLFGKTPFGVATIAKKHSVPVIALAGRIGKDVDPLYDHGFTAIVGILHGVSTLEEALKAGATNLAFASENICRILKNEQKFTNRGCY</sequence>
<dbReference type="EMBL" id="CALBWS010000003">
    <property type="protein sequence ID" value="CAH2713776.1"/>
    <property type="molecule type" value="Genomic_DNA"/>
</dbReference>
<evidence type="ECO:0000256" key="4">
    <source>
        <dbReference type="PIRNR" id="PIRNR006078"/>
    </source>
</evidence>
<keyword evidence="6" id="KW-1185">Reference proteome</keyword>
<keyword evidence="3 4" id="KW-0418">Kinase</keyword>
<dbReference type="EC" id="2.7.1.165" evidence="5"/>
<dbReference type="NCBIfam" id="TIGR00045">
    <property type="entry name" value="glycerate kinase"/>
    <property type="match status" value="1"/>
</dbReference>
<accession>A0ABM9EMH0</accession>
<reference evidence="5" key="1">
    <citation type="submission" date="2022-04" db="EMBL/GenBank/DDBJ databases">
        <authorList>
            <person name="Criscuolo A."/>
        </authorList>
    </citation>
    <scope>NUCLEOTIDE SEQUENCE</scope>
    <source>
        <strain evidence="5">CIP111895</strain>
    </source>
</reference>
<gene>
    <name evidence="5" type="primary">garK</name>
    <name evidence="5" type="ORF">BACCIP111895_00930</name>
</gene>
<evidence type="ECO:0000256" key="2">
    <source>
        <dbReference type="ARBA" id="ARBA00022679"/>
    </source>
</evidence>
<evidence type="ECO:0000313" key="5">
    <source>
        <dbReference type="EMBL" id="CAH2713776.1"/>
    </source>
</evidence>
<dbReference type="InterPro" id="IPR036129">
    <property type="entry name" value="Glycerate_kinase_sf"/>
</dbReference>
<comment type="caution">
    <text evidence="5">The sequence shown here is derived from an EMBL/GenBank/DDBJ whole genome shotgun (WGS) entry which is preliminary data.</text>
</comment>
<dbReference type="GO" id="GO:0043798">
    <property type="term" value="F:glycerate 2-kinase activity"/>
    <property type="evidence" value="ECO:0007669"/>
    <property type="project" value="UniProtKB-EC"/>
</dbReference>
<evidence type="ECO:0000256" key="3">
    <source>
        <dbReference type="ARBA" id="ARBA00022777"/>
    </source>
</evidence>
<dbReference type="Proteomes" id="UP000838308">
    <property type="component" value="Unassembled WGS sequence"/>
</dbReference>
<dbReference type="InterPro" id="IPR018197">
    <property type="entry name" value="Glycerate_kinase_RE-like"/>
</dbReference>
<dbReference type="PANTHER" id="PTHR21599:SF0">
    <property type="entry name" value="GLYCERATE KINASE"/>
    <property type="match status" value="1"/>
</dbReference>
<dbReference type="InterPro" id="IPR018193">
    <property type="entry name" value="Glyc_kinase_flavodox-like_fold"/>
</dbReference>
<name>A0ABM9EMH0_9BACI</name>
<evidence type="ECO:0000256" key="1">
    <source>
        <dbReference type="ARBA" id="ARBA00006284"/>
    </source>
</evidence>
<protein>
    <submittedName>
        <fullName evidence="5">Glycerate 2-kinase</fullName>
        <ecNumber evidence="5">2.7.1.165</ecNumber>
    </submittedName>
</protein>
<dbReference type="RefSeq" id="WP_248734111.1">
    <property type="nucleotide sequence ID" value="NZ_CALBWS010000003.1"/>
</dbReference>
<dbReference type="Gene3D" id="3.40.50.10350">
    <property type="entry name" value="Glycerate kinase, domain 1"/>
    <property type="match status" value="1"/>
</dbReference>
<evidence type="ECO:0000313" key="6">
    <source>
        <dbReference type="Proteomes" id="UP000838308"/>
    </source>
</evidence>
<dbReference type="SUPFAM" id="SSF110738">
    <property type="entry name" value="Glycerate kinase I"/>
    <property type="match status" value="1"/>
</dbReference>
<dbReference type="Gene3D" id="3.90.1510.10">
    <property type="entry name" value="Glycerate kinase, domain 2"/>
    <property type="match status" value="1"/>
</dbReference>
<proteinExistence type="inferred from homology"/>
<dbReference type="Pfam" id="PF02595">
    <property type="entry name" value="Gly_kinase"/>
    <property type="match status" value="1"/>
</dbReference>
<comment type="similarity">
    <text evidence="1 4">Belongs to the glycerate kinase type-1 family.</text>
</comment>
<dbReference type="PIRSF" id="PIRSF006078">
    <property type="entry name" value="GlxK"/>
    <property type="match status" value="1"/>
</dbReference>